<dbReference type="AlphaFoldDB" id="A0A8J3B1U4"/>
<dbReference type="EMBL" id="BMQB01000002">
    <property type="protein sequence ID" value="GGJ84267.1"/>
    <property type="molecule type" value="Genomic_DNA"/>
</dbReference>
<organism evidence="2 3">
    <name type="scientific">Pilimelia anulata</name>
    <dbReference type="NCBI Taxonomy" id="53371"/>
    <lineage>
        <taxon>Bacteria</taxon>
        <taxon>Bacillati</taxon>
        <taxon>Actinomycetota</taxon>
        <taxon>Actinomycetes</taxon>
        <taxon>Micromonosporales</taxon>
        <taxon>Micromonosporaceae</taxon>
        <taxon>Pilimelia</taxon>
    </lineage>
</organism>
<keyword evidence="3" id="KW-1185">Reference proteome</keyword>
<name>A0A8J3B1U4_9ACTN</name>
<protein>
    <submittedName>
        <fullName evidence="2">Uncharacterized protein</fullName>
    </submittedName>
</protein>
<evidence type="ECO:0000313" key="2">
    <source>
        <dbReference type="EMBL" id="GGJ84267.1"/>
    </source>
</evidence>
<gene>
    <name evidence="2" type="ORF">GCM10010123_12410</name>
</gene>
<feature type="region of interest" description="Disordered" evidence="1">
    <location>
        <begin position="36"/>
        <end position="61"/>
    </location>
</feature>
<sequence>MALQRARRTVADRRFIAVPLVGPENDHLILRARGRLGTGAGPRTGGGLAPLSVRGRAPAGR</sequence>
<reference evidence="2" key="1">
    <citation type="journal article" date="2014" name="Int. J. Syst. Evol. Microbiol.">
        <title>Complete genome sequence of Corynebacterium casei LMG S-19264T (=DSM 44701T), isolated from a smear-ripened cheese.</title>
        <authorList>
            <consortium name="US DOE Joint Genome Institute (JGI-PGF)"/>
            <person name="Walter F."/>
            <person name="Albersmeier A."/>
            <person name="Kalinowski J."/>
            <person name="Ruckert C."/>
        </authorList>
    </citation>
    <scope>NUCLEOTIDE SEQUENCE</scope>
    <source>
        <strain evidence="2">JCM 3090</strain>
    </source>
</reference>
<evidence type="ECO:0000313" key="3">
    <source>
        <dbReference type="Proteomes" id="UP000649739"/>
    </source>
</evidence>
<proteinExistence type="predicted"/>
<accession>A0A8J3B1U4</accession>
<evidence type="ECO:0000256" key="1">
    <source>
        <dbReference type="SAM" id="MobiDB-lite"/>
    </source>
</evidence>
<reference evidence="2" key="2">
    <citation type="submission" date="2020-09" db="EMBL/GenBank/DDBJ databases">
        <authorList>
            <person name="Sun Q."/>
            <person name="Ohkuma M."/>
        </authorList>
    </citation>
    <scope>NUCLEOTIDE SEQUENCE</scope>
    <source>
        <strain evidence="2">JCM 3090</strain>
    </source>
</reference>
<dbReference type="Proteomes" id="UP000649739">
    <property type="component" value="Unassembled WGS sequence"/>
</dbReference>
<feature type="compositionally biased region" description="Gly residues" evidence="1">
    <location>
        <begin position="36"/>
        <end position="48"/>
    </location>
</feature>
<comment type="caution">
    <text evidence="2">The sequence shown here is derived from an EMBL/GenBank/DDBJ whole genome shotgun (WGS) entry which is preliminary data.</text>
</comment>